<evidence type="ECO:0000313" key="5">
    <source>
        <dbReference type="EMBL" id="TGG85679.1"/>
    </source>
</evidence>
<proteinExistence type="predicted"/>
<dbReference type="RefSeq" id="WP_030406104.1">
    <property type="nucleotide sequence ID" value="NZ_BBQG01000032.1"/>
</dbReference>
<keyword evidence="4" id="KW-0812">Transmembrane</keyword>
<comment type="subcellular location">
    <subcellularLocation>
        <location evidence="1">Membrane</location>
    </subcellularLocation>
</comment>
<dbReference type="Proteomes" id="UP000298111">
    <property type="component" value="Unassembled WGS sequence"/>
</dbReference>
<dbReference type="PANTHER" id="PTHR37042:SF4">
    <property type="entry name" value="OUTER MEMBRANE PROTEIN RV1973"/>
    <property type="match status" value="1"/>
</dbReference>
<evidence type="ECO:0000313" key="6">
    <source>
        <dbReference type="Proteomes" id="UP000298111"/>
    </source>
</evidence>
<dbReference type="AlphaFoldDB" id="A0A8H1LK05"/>
<evidence type="ECO:0000256" key="3">
    <source>
        <dbReference type="SAM" id="MobiDB-lite"/>
    </source>
</evidence>
<dbReference type="GeneID" id="75180172"/>
<keyword evidence="2 4" id="KW-0472">Membrane</keyword>
<accession>A0A8H1LK05</accession>
<protein>
    <recommendedName>
        <fullName evidence="7">Integral membrane protein</fullName>
    </recommendedName>
</protein>
<name>A0A8H1LK05_9ACTN</name>
<evidence type="ECO:0008006" key="7">
    <source>
        <dbReference type="Google" id="ProtNLM"/>
    </source>
</evidence>
<organism evidence="5 6">
    <name type="scientific">Streptomyces albus</name>
    <dbReference type="NCBI Taxonomy" id="1888"/>
    <lineage>
        <taxon>Bacteria</taxon>
        <taxon>Bacillati</taxon>
        <taxon>Actinomycetota</taxon>
        <taxon>Actinomycetes</taxon>
        <taxon>Kitasatosporales</taxon>
        <taxon>Streptomycetaceae</taxon>
        <taxon>Streptomyces</taxon>
    </lineage>
</organism>
<feature type="region of interest" description="Disordered" evidence="3">
    <location>
        <begin position="1"/>
        <end position="92"/>
    </location>
</feature>
<dbReference type="PANTHER" id="PTHR37042">
    <property type="entry name" value="OUTER MEMBRANE PROTEIN RV1973"/>
    <property type="match status" value="1"/>
</dbReference>
<feature type="transmembrane region" description="Helical" evidence="4">
    <location>
        <begin position="112"/>
        <end position="132"/>
    </location>
</feature>
<evidence type="ECO:0000256" key="4">
    <source>
        <dbReference type="SAM" id="Phobius"/>
    </source>
</evidence>
<gene>
    <name evidence="5" type="ORF">D8771_11120</name>
</gene>
<feature type="region of interest" description="Disordered" evidence="3">
    <location>
        <begin position="244"/>
        <end position="266"/>
    </location>
</feature>
<dbReference type="EMBL" id="RCIY01000044">
    <property type="protein sequence ID" value="TGG85679.1"/>
    <property type="molecule type" value="Genomic_DNA"/>
</dbReference>
<evidence type="ECO:0000256" key="1">
    <source>
        <dbReference type="ARBA" id="ARBA00004370"/>
    </source>
</evidence>
<reference evidence="5 6" key="1">
    <citation type="submission" date="2018-10" db="EMBL/GenBank/DDBJ databases">
        <title>Isolation of pseudouridimycin from Streptomyces albus DSM 40763.</title>
        <authorList>
            <person name="Rosenqvist P."/>
            <person name="Metsae-Ketelae M."/>
            <person name="Virta P."/>
        </authorList>
    </citation>
    <scope>NUCLEOTIDE SEQUENCE [LARGE SCALE GENOMIC DNA]</scope>
    <source>
        <strain evidence="5 6">DSM 40763</strain>
    </source>
</reference>
<sequence length="296" mass="30869">MSTTRHLVNRRRRLAAQPRPAPRGPAADRAGEEIQDVQGAREAEVQDAVPPRRAARPRPAGARPRARTGGKRIAASGAPPRDSAEGPAGSTARRLPAPLARLLRGTGAGHRLLLCCAVLTLVLGGFAGWAAAEAGALRDASSARNTALADAGRTSEVKGEVTSAVNALFSYDHAAPGRTERAAKRLLTGRAVAQHRELLAPVRRQSGEQRIVLTTTVTDSAVTALEGDRARVLLFADQHSARTAGGKAGAKGAERKKGKKGKAEKDDGATYAGAMLAVNAVHQDGRWKIAAIDTLG</sequence>
<dbReference type="GO" id="GO:0016020">
    <property type="term" value="C:membrane"/>
    <property type="evidence" value="ECO:0007669"/>
    <property type="project" value="UniProtKB-SubCell"/>
</dbReference>
<evidence type="ECO:0000256" key="2">
    <source>
        <dbReference type="ARBA" id="ARBA00023136"/>
    </source>
</evidence>
<comment type="caution">
    <text evidence="5">The sequence shown here is derived from an EMBL/GenBank/DDBJ whole genome shotgun (WGS) entry which is preliminary data.</text>
</comment>
<keyword evidence="4" id="KW-1133">Transmembrane helix</keyword>